<reference evidence="1 2" key="1">
    <citation type="journal article" date="2000" name="Virology">
        <title>Characterization of phi8, a bacteriophage containing three double-stranded RNA genomic segments and distantly related to Phi6.</title>
        <authorList>
            <person name="Hoogstraten D."/>
            <person name="Qiao X."/>
            <person name="Sun Y."/>
            <person name="Hu A."/>
            <person name="Onodera S."/>
            <person name="Mindich L."/>
        </authorList>
    </citation>
    <scope>NUCLEOTIDE SEQUENCE [LARGE SCALE GENOMIC DNA]</scope>
</reference>
<dbReference type="SMR" id="Q9MC14"/>
<gene>
    <name evidence="1" type="primary">4</name>
</gene>
<dbReference type="EMBL" id="AF226851">
    <property type="protein sequence ID" value="AAF63301.1"/>
    <property type="molecule type" value="Genomic_RNA"/>
</dbReference>
<dbReference type="PDB" id="4BWY">
    <property type="method" value="X-ray"/>
    <property type="resolution" value="3.10 A"/>
    <property type="chains" value="A/B/C/D/E/F/G/H/I/J/K/L=1-321"/>
</dbReference>
<name>Q9MC14_9VIRU</name>
<dbReference type="PDB" id="4BLQ">
    <property type="method" value="X-ray"/>
    <property type="resolution" value="2.79 A"/>
    <property type="chains" value="A/B/C/D/E/F=1-280"/>
</dbReference>
<dbReference type="RefSeq" id="NP_524562.1">
    <property type="nucleotide sequence ID" value="NC_003299.1"/>
</dbReference>
<dbReference type="Pfam" id="PF11602">
    <property type="entry name" value="NTPase_P4"/>
    <property type="match status" value="1"/>
</dbReference>
<evidence type="ECO:0007829" key="3">
    <source>
        <dbReference type="PDB" id="4BLQ"/>
    </source>
</evidence>
<dbReference type="InterPro" id="IPR020973">
    <property type="entry name" value="Packaging_enz_P4"/>
</dbReference>
<reference evidence="3 4" key="2">
    <citation type="journal article" date="2013" name="Nucleic Acids Res.">
        <title>Tracking in atomic detail the functional specializations in viral RecA helicases that occur during evolution.</title>
        <authorList>
            <person name="El Omari K."/>
            <person name="Meier C."/>
            <person name="Kainov D."/>
            <person name="Sutton G."/>
            <person name="Grimes J.M."/>
            <person name="Poranen M.M."/>
            <person name="Bamford D.H."/>
            <person name="Tuma R."/>
            <person name="Stuart D.I."/>
            <person name="Mancini E.J."/>
        </authorList>
    </citation>
    <scope>X-RAY CRYSTALLOGRAPHY (2.79 ANGSTROMS) OF 1-280</scope>
</reference>
<sequence length="321" mass="34184">MARKTKVTPDDNSIIDLGPRVQSLMEQLATTKLEEGVKNLDMGSVYEITTVMVLGNSILGFHKGDLVKMVRPSVSARDLIGVGYATASAAVVRQRLIEHKIEAGAELIISGTAGGKTVLTNHYAAQMCAKGLKVAVVSMAEAERPLYGSVLHVFAALHLAAVSDVDVLYVDSLRSVYNELGGNLKKGGVSRQVDGMLTALDQYARAVNMRVVFTLNPSDDENVDAAVRSVFKTASASMHTARRIKSFAVNGTAFTAETEIHLRADRSNSANRVSGDLVSRGVSNANAIGAVFNQFLLSGQDGSAFLGPNIPESNYIEGVDK</sequence>
<organism evidence="1 2">
    <name type="scientific">Pseudomonas phage phi8</name>
    <dbReference type="NCBI Taxonomy" id="120086"/>
    <lineage>
        <taxon>Viruses</taxon>
        <taxon>Riboviria</taxon>
        <taxon>Orthornavirae</taxon>
        <taxon>Duplornaviricota</taxon>
        <taxon>Vidaverviricetes</taxon>
        <taxon>Mindivirales</taxon>
        <taxon>Cystoviridae</taxon>
        <taxon>Alphacystovirus</taxon>
        <taxon>Alphacystovirus phi8</taxon>
        <taxon>Cystovirus phi8</taxon>
    </lineage>
</organism>
<proteinExistence type="evidence at protein level"/>
<keyword evidence="3 4" id="KW-0002">3D-structure</keyword>
<dbReference type="PDBsum" id="4BWY"/>
<dbReference type="PDBsum" id="4BLQ"/>
<dbReference type="GO" id="GO:0019072">
    <property type="term" value="P:viral genome packaging"/>
    <property type="evidence" value="ECO:0007669"/>
    <property type="project" value="InterPro"/>
</dbReference>
<evidence type="ECO:0007829" key="4">
    <source>
        <dbReference type="PDB" id="4BWY"/>
    </source>
</evidence>
<dbReference type="InterPro" id="IPR027417">
    <property type="entry name" value="P-loop_NTPase"/>
</dbReference>
<keyword evidence="2" id="KW-1185">Reference proteome</keyword>
<dbReference type="KEGG" id="vg:956602"/>
<protein>
    <submittedName>
        <fullName evidence="1">p4</fullName>
    </submittedName>
</protein>
<dbReference type="Proteomes" id="UP000000734">
    <property type="component" value="Genome"/>
</dbReference>
<accession>Q9MC14</accession>
<dbReference type="Gene3D" id="3.40.50.300">
    <property type="entry name" value="P-loop containing nucleotide triphosphate hydrolases"/>
    <property type="match status" value="1"/>
</dbReference>
<dbReference type="SUPFAM" id="SSF52540">
    <property type="entry name" value="P-loop containing nucleoside triphosphate hydrolases"/>
    <property type="match status" value="1"/>
</dbReference>
<evidence type="ECO:0000313" key="1">
    <source>
        <dbReference type="EMBL" id="AAF63301.1"/>
    </source>
</evidence>
<dbReference type="EvolutionaryTrace" id="Q9MC14"/>
<evidence type="ECO:0000313" key="2">
    <source>
        <dbReference type="Proteomes" id="UP000000734"/>
    </source>
</evidence>